<dbReference type="PIRSF" id="PIRSF000505">
    <property type="entry name" value="EPSPS"/>
    <property type="match status" value="1"/>
</dbReference>
<dbReference type="InterPro" id="IPR006264">
    <property type="entry name" value="EPSP_synthase"/>
</dbReference>
<dbReference type="InterPro" id="IPR036968">
    <property type="entry name" value="Enolpyruvate_Tfrase_sf"/>
</dbReference>
<gene>
    <name evidence="7 9" type="primary">aroA</name>
    <name evidence="9" type="ORF">DSAG12_01605</name>
</gene>
<dbReference type="GO" id="GO:0009423">
    <property type="term" value="P:chorismate biosynthetic process"/>
    <property type="evidence" value="ECO:0007669"/>
    <property type="project" value="UniProtKB-UniRule"/>
</dbReference>
<feature type="binding site" evidence="7">
    <location>
        <position position="366"/>
    </location>
    <ligand>
        <name>phosphoenolpyruvate</name>
        <dbReference type="ChEBI" id="CHEBI:58702"/>
    </ligand>
</feature>
<dbReference type="HAMAP" id="MF_00210">
    <property type="entry name" value="EPSP_synth"/>
    <property type="match status" value="1"/>
</dbReference>
<feature type="active site" description="Proton acceptor" evidence="7">
    <location>
        <position position="335"/>
    </location>
</feature>
<dbReference type="InterPro" id="IPR023193">
    <property type="entry name" value="EPSP_synthase_CS"/>
</dbReference>
<feature type="binding site" evidence="7">
    <location>
        <position position="19"/>
    </location>
    <ligand>
        <name>phosphoenolpyruvate</name>
        <dbReference type="ChEBI" id="CHEBI:58702"/>
    </ligand>
</feature>
<comment type="catalytic activity">
    <reaction evidence="6">
        <text>3-phosphoshikimate + phosphoenolpyruvate = 5-O-(1-carboxyvinyl)-3-phosphoshikimate + phosphate</text>
        <dbReference type="Rhea" id="RHEA:21256"/>
        <dbReference type="ChEBI" id="CHEBI:43474"/>
        <dbReference type="ChEBI" id="CHEBI:57701"/>
        <dbReference type="ChEBI" id="CHEBI:58702"/>
        <dbReference type="ChEBI" id="CHEBI:145989"/>
        <dbReference type="EC" id="2.5.1.19"/>
    </reaction>
    <physiologicalReaction direction="left-to-right" evidence="6">
        <dbReference type="Rhea" id="RHEA:21257"/>
    </physiologicalReaction>
</comment>
<evidence type="ECO:0000256" key="2">
    <source>
        <dbReference type="ARBA" id="ARBA00009948"/>
    </source>
</evidence>
<feature type="binding site" evidence="7">
    <location>
        <position position="106"/>
    </location>
    <ligand>
        <name>phosphoenolpyruvate</name>
        <dbReference type="ChEBI" id="CHEBI:58702"/>
    </ligand>
</feature>
<organism evidence="9 10">
    <name type="scientific">Promethearchaeum syntrophicum</name>
    <dbReference type="NCBI Taxonomy" id="2594042"/>
    <lineage>
        <taxon>Archaea</taxon>
        <taxon>Promethearchaeati</taxon>
        <taxon>Promethearchaeota</taxon>
        <taxon>Promethearchaeia</taxon>
        <taxon>Promethearchaeales</taxon>
        <taxon>Promethearchaeaceae</taxon>
        <taxon>Promethearchaeum</taxon>
    </lineage>
</organism>
<feature type="binding site" evidence="7">
    <location>
        <position position="19"/>
    </location>
    <ligand>
        <name>3-phosphoshikimate</name>
        <dbReference type="ChEBI" id="CHEBI:145989"/>
    </ligand>
</feature>
<comment type="function">
    <text evidence="7">Catalyzes the transfer of the enolpyruvyl moiety of phosphoenolpyruvate (PEP) to the 5-hydroxyl of shikimate-3-phosphate (S3P) to produce enolpyruvyl shikimate-3-phosphate and inorganic phosphate.</text>
</comment>
<evidence type="ECO:0000313" key="9">
    <source>
        <dbReference type="EMBL" id="QEE15778.1"/>
    </source>
</evidence>
<dbReference type="OrthoDB" id="43788at2157"/>
<dbReference type="AlphaFoldDB" id="A0A5B9D924"/>
<dbReference type="PANTHER" id="PTHR21090:SF5">
    <property type="entry name" value="PENTAFUNCTIONAL AROM POLYPEPTIDE"/>
    <property type="match status" value="1"/>
</dbReference>
<evidence type="ECO:0000256" key="5">
    <source>
        <dbReference type="ARBA" id="ARBA00023141"/>
    </source>
</evidence>
<dbReference type="InterPro" id="IPR013792">
    <property type="entry name" value="RNA3'P_cycl/enolpyr_Trfase_a/b"/>
</dbReference>
<proteinExistence type="inferred from homology"/>
<protein>
    <recommendedName>
        <fullName evidence="7">3-phosphoshikimate 1-carboxyvinyltransferase</fullName>
        <ecNumber evidence="7">2.5.1.19</ecNumber>
    </recommendedName>
    <alternativeName>
        <fullName evidence="7">5-enolpyruvylshikimate-3-phosphate synthase</fullName>
        <shortName evidence="7">EPSP synthase</shortName>
        <shortName evidence="7">EPSPS</shortName>
    </alternativeName>
</protein>
<evidence type="ECO:0000256" key="4">
    <source>
        <dbReference type="ARBA" id="ARBA00022679"/>
    </source>
</evidence>
<feature type="binding site" evidence="7">
    <location>
        <position position="178"/>
    </location>
    <ligand>
        <name>3-phosphoshikimate</name>
        <dbReference type="ChEBI" id="CHEBI:145989"/>
    </ligand>
</feature>
<sequence>MKIQPLINFEGNITSSPSKSYSHRAFFFALMAKTPSYIINPLISGDLEVTINFCKSLGAKIEKIEKSRVKDEKIIADISDTDSIYEIVPPLSLKTPIEFLEGKNSGTSIRMLTALTPLISGHITMSGRFFNLKRPLKPLLEALSPLDISWEDLDKNFGIKIDTRYSNATEFKIQGNISSQFISGLLLLAPNLKSTPSYPNSIINLTTPTISTPYLKITEDIMDKFGISFQLDSNSENLMRYTIPADQKYKGKKIKIPGDYSSAAFIIAAAALNPFPNEVKISKLDSKSKQGDKMLIKILQKMNANIEVDEKSKIVVIKGGKFLDGVKIDCKEIPDLFPILCVIGLFANNNTILYNLNHVRTKESDRVSIMIRELQKMGAIIELIEDNNAIVIEGPQQIQGIRINHEDDHRIAMALTIAALYARSETTIVNPKIANDSYPDFFKDLKYLGAEISD</sequence>
<dbReference type="EC" id="2.5.1.19" evidence="7"/>
<feature type="binding site" evidence="7">
    <location>
        <position position="410"/>
    </location>
    <ligand>
        <name>phosphoenolpyruvate</name>
        <dbReference type="ChEBI" id="CHEBI:58702"/>
    </ligand>
</feature>
<comment type="caution">
    <text evidence="7">Lacks conserved residue(s) required for the propagation of feature annotation.</text>
</comment>
<comment type="subunit">
    <text evidence="7">Monomer.</text>
</comment>
<feature type="binding site" evidence="7">
    <location>
        <position position="134"/>
    </location>
    <ligand>
        <name>phosphoenolpyruvate</name>
        <dbReference type="ChEBI" id="CHEBI:58702"/>
    </ligand>
</feature>
<keyword evidence="10" id="KW-1185">Reference proteome</keyword>
<evidence type="ECO:0000256" key="7">
    <source>
        <dbReference type="HAMAP-Rule" id="MF_00210"/>
    </source>
</evidence>
<dbReference type="GO" id="GO:0009073">
    <property type="term" value="P:aromatic amino acid family biosynthetic process"/>
    <property type="evidence" value="ECO:0007669"/>
    <property type="project" value="UniProtKB-KW"/>
</dbReference>
<feature type="binding site" evidence="7">
    <location>
        <position position="211"/>
    </location>
    <ligand>
        <name>3-phosphoshikimate</name>
        <dbReference type="ChEBI" id="CHEBI:145989"/>
    </ligand>
</feature>
<feature type="binding site" evidence="7">
    <location>
        <position position="335"/>
    </location>
    <ligand>
        <name>3-phosphoshikimate</name>
        <dbReference type="ChEBI" id="CHEBI:145989"/>
    </ligand>
</feature>
<name>A0A5B9D924_9ARCH</name>
<feature type="binding site" evidence="7">
    <location>
        <position position="179"/>
    </location>
    <ligand>
        <name>3-phosphoshikimate</name>
        <dbReference type="ChEBI" id="CHEBI:145989"/>
    </ligand>
</feature>
<dbReference type="Proteomes" id="UP000321408">
    <property type="component" value="Chromosome"/>
</dbReference>
<keyword evidence="7" id="KW-0963">Cytoplasm</keyword>
<dbReference type="RefSeq" id="WP_147662678.1">
    <property type="nucleotide sequence ID" value="NZ_CP042905.2"/>
</dbReference>
<evidence type="ECO:0000256" key="3">
    <source>
        <dbReference type="ARBA" id="ARBA00022605"/>
    </source>
</evidence>
<reference evidence="9 10" key="1">
    <citation type="journal article" date="2020" name="Nature">
        <title>Isolation of an archaeon at the prokaryote-eukaryote interface.</title>
        <authorList>
            <person name="Imachi H."/>
            <person name="Nobu M.K."/>
            <person name="Nakahara N."/>
            <person name="Morono Y."/>
            <person name="Ogawara M."/>
            <person name="Takaki Y."/>
            <person name="Takano Y."/>
            <person name="Uematsu K."/>
            <person name="Ikuta T."/>
            <person name="Ito M."/>
            <person name="Matsui Y."/>
            <person name="Miyazaki M."/>
            <person name="Murata K."/>
            <person name="Saito Y."/>
            <person name="Sakai S."/>
            <person name="Song C."/>
            <person name="Tasumi E."/>
            <person name="Yamanaka Y."/>
            <person name="Yamaguchi T."/>
            <person name="Kamagata Y."/>
            <person name="Tamaki H."/>
            <person name="Takai K."/>
        </authorList>
    </citation>
    <scope>NUCLEOTIDE SEQUENCE [LARGE SCALE GENOMIC DNA]</scope>
    <source>
        <strain evidence="9 10">MK-D1</strain>
    </source>
</reference>
<dbReference type="EMBL" id="CP042905">
    <property type="protein sequence ID" value="QEE15778.1"/>
    <property type="molecule type" value="Genomic_DNA"/>
</dbReference>
<dbReference type="NCBIfam" id="TIGR01356">
    <property type="entry name" value="aroA"/>
    <property type="match status" value="1"/>
</dbReference>
<keyword evidence="5 7" id="KW-0057">Aromatic amino acid biosynthesis</keyword>
<feature type="binding site" evidence="7">
    <location>
        <position position="362"/>
    </location>
    <ligand>
        <name>3-phosphoshikimate</name>
        <dbReference type="ChEBI" id="CHEBI:145989"/>
    </ligand>
</feature>
<dbReference type="PROSITE" id="PS00104">
    <property type="entry name" value="EPSP_SYNTHASE_1"/>
    <property type="match status" value="1"/>
</dbReference>
<feature type="binding site" evidence="7">
    <location>
        <position position="20"/>
    </location>
    <ligand>
        <name>3-phosphoshikimate</name>
        <dbReference type="ChEBI" id="CHEBI:145989"/>
    </ligand>
</feature>
<dbReference type="GO" id="GO:0003866">
    <property type="term" value="F:3-phosphoshikimate 1-carboxyvinyltransferase activity"/>
    <property type="evidence" value="ECO:0007669"/>
    <property type="project" value="UniProtKB-UniRule"/>
</dbReference>
<dbReference type="GO" id="GO:0005737">
    <property type="term" value="C:cytoplasm"/>
    <property type="evidence" value="ECO:0007669"/>
    <property type="project" value="UniProtKB-SubCell"/>
</dbReference>
<dbReference type="GeneID" id="41329598"/>
<comment type="subcellular location">
    <subcellularLocation>
        <location evidence="7">Cytoplasm</location>
    </subcellularLocation>
</comment>
<feature type="binding site" evidence="7">
    <location>
        <position position="180"/>
    </location>
    <ligand>
        <name>phosphoenolpyruvate</name>
        <dbReference type="ChEBI" id="CHEBI:58702"/>
    </ligand>
</feature>
<dbReference type="PANTHER" id="PTHR21090">
    <property type="entry name" value="AROM/DEHYDROQUINATE SYNTHASE"/>
    <property type="match status" value="1"/>
</dbReference>
<comment type="similarity">
    <text evidence="2 7">Belongs to the EPSP synthase family.</text>
</comment>
<dbReference type="Gene3D" id="3.65.10.10">
    <property type="entry name" value="Enolpyruvate transferase domain"/>
    <property type="match status" value="2"/>
</dbReference>
<accession>A0A5B9D924</accession>
<keyword evidence="4 7" id="KW-0808">Transferase</keyword>
<feature type="domain" description="Enolpyruvate transferase" evidence="8">
    <location>
        <begin position="8"/>
        <end position="445"/>
    </location>
</feature>
<dbReference type="UniPathway" id="UPA00053">
    <property type="reaction ID" value="UER00089"/>
</dbReference>
<dbReference type="GO" id="GO:0008652">
    <property type="term" value="P:amino acid biosynthetic process"/>
    <property type="evidence" value="ECO:0007669"/>
    <property type="project" value="UniProtKB-KW"/>
</dbReference>
<dbReference type="SUPFAM" id="SSF55205">
    <property type="entry name" value="EPT/RTPC-like"/>
    <property type="match status" value="1"/>
</dbReference>
<feature type="binding site" evidence="7">
    <location>
        <position position="24"/>
    </location>
    <ligand>
        <name>3-phosphoshikimate</name>
        <dbReference type="ChEBI" id="CHEBI:145989"/>
    </ligand>
</feature>
<dbReference type="CDD" id="cd01556">
    <property type="entry name" value="EPSP_synthase"/>
    <property type="match status" value="1"/>
</dbReference>
<dbReference type="Pfam" id="PF00275">
    <property type="entry name" value="EPSP_synthase"/>
    <property type="match status" value="1"/>
</dbReference>
<dbReference type="InterPro" id="IPR001986">
    <property type="entry name" value="Enolpyruvate_Tfrase_dom"/>
</dbReference>
<evidence type="ECO:0000313" key="10">
    <source>
        <dbReference type="Proteomes" id="UP000321408"/>
    </source>
</evidence>
<keyword evidence="3 7" id="KW-0028">Amino-acid biosynthesis</keyword>
<dbReference type="KEGG" id="psyt:DSAG12_01605"/>
<evidence type="ECO:0000256" key="1">
    <source>
        <dbReference type="ARBA" id="ARBA00004811"/>
    </source>
</evidence>
<reference evidence="9 10" key="2">
    <citation type="journal article" date="2024" name="Int. J. Syst. Evol. Microbiol.">
        <title>Promethearchaeum syntrophicum gen. nov., sp. nov., an anaerobic, obligately syntrophic archaeon, the first isolate of the lineage 'Asgard' archaea, and proposal of the new archaeal phylum Promethearchaeota phyl. nov. and kingdom Promethearchaeati regn. nov.</title>
        <authorList>
            <person name="Imachi H."/>
            <person name="Nobu M.K."/>
            <person name="Kato S."/>
            <person name="Takaki Y."/>
            <person name="Miyazaki M."/>
            <person name="Miyata M."/>
            <person name="Ogawara M."/>
            <person name="Saito Y."/>
            <person name="Sakai S."/>
            <person name="Tahara Y.O."/>
            <person name="Takano Y."/>
            <person name="Tasumi E."/>
            <person name="Uematsu K."/>
            <person name="Yoshimura T."/>
            <person name="Itoh T."/>
            <person name="Ohkuma M."/>
            <person name="Takai K."/>
        </authorList>
    </citation>
    <scope>NUCLEOTIDE SEQUENCE [LARGE SCALE GENOMIC DNA]</scope>
    <source>
        <strain evidence="9 10">MK-D1</strain>
    </source>
</reference>
<feature type="binding site" evidence="7">
    <location>
        <position position="180"/>
    </location>
    <ligand>
        <name>3-phosphoshikimate</name>
        <dbReference type="ChEBI" id="CHEBI:145989"/>
    </ligand>
</feature>
<evidence type="ECO:0000256" key="6">
    <source>
        <dbReference type="ARBA" id="ARBA00044633"/>
    </source>
</evidence>
<comment type="pathway">
    <text evidence="1">Metabolic intermediate biosynthesis; chorismate biosynthesis; chorismate from D-erythrose 4-phosphate and phosphoenolpyruvate: step 6/7.</text>
</comment>
<evidence type="ECO:0000259" key="8">
    <source>
        <dbReference type="Pfam" id="PF00275"/>
    </source>
</evidence>